<accession>A0A836FM02</accession>
<keyword evidence="11" id="KW-0547">Nucleotide-binding</keyword>
<dbReference type="InterPro" id="IPR008271">
    <property type="entry name" value="Ser/Thr_kinase_AS"/>
</dbReference>
<name>A0A836FM02_9HYME</name>
<dbReference type="GO" id="GO:0051301">
    <property type="term" value="P:cell division"/>
    <property type="evidence" value="ECO:0007669"/>
    <property type="project" value="UniProtKB-KW"/>
</dbReference>
<evidence type="ECO:0000256" key="10">
    <source>
        <dbReference type="ARBA" id="ARBA00022679"/>
    </source>
</evidence>
<dbReference type="GO" id="GO:0004693">
    <property type="term" value="F:cyclin-dependent protein serine/threonine kinase activity"/>
    <property type="evidence" value="ECO:0007669"/>
    <property type="project" value="UniProtKB-EC"/>
</dbReference>
<keyword evidence="13" id="KW-0067">ATP-binding</keyword>
<dbReference type="Pfam" id="PF00069">
    <property type="entry name" value="Pkinase"/>
    <property type="match status" value="1"/>
</dbReference>
<dbReference type="InterPro" id="IPR048002">
    <property type="entry name" value="CDK20-like_STKc"/>
</dbReference>
<keyword evidence="15" id="KW-0966">Cell projection</keyword>
<keyword evidence="24" id="KW-1185">Reference proteome</keyword>
<dbReference type="GO" id="GO:0042995">
    <property type="term" value="C:cell projection"/>
    <property type="evidence" value="ECO:0007669"/>
    <property type="project" value="UniProtKB-SubCell"/>
</dbReference>
<evidence type="ECO:0000256" key="11">
    <source>
        <dbReference type="ARBA" id="ARBA00022741"/>
    </source>
</evidence>
<dbReference type="EMBL" id="JAANIA010001165">
    <property type="protein sequence ID" value="KAG5321436.1"/>
    <property type="molecule type" value="Genomic_DNA"/>
</dbReference>
<dbReference type="GO" id="GO:0005524">
    <property type="term" value="F:ATP binding"/>
    <property type="evidence" value="ECO:0007669"/>
    <property type="project" value="UniProtKB-KW"/>
</dbReference>
<evidence type="ECO:0000256" key="17">
    <source>
        <dbReference type="ARBA" id="ARBA00035711"/>
    </source>
</evidence>
<evidence type="ECO:0000256" key="3">
    <source>
        <dbReference type="ARBA" id="ARBA00004496"/>
    </source>
</evidence>
<dbReference type="EC" id="2.7.11.22" evidence="5"/>
<evidence type="ECO:0000256" key="21">
    <source>
        <dbReference type="ARBA" id="ARBA00048367"/>
    </source>
</evidence>
<dbReference type="InterPro" id="IPR050108">
    <property type="entry name" value="CDK"/>
</dbReference>
<evidence type="ECO:0000256" key="1">
    <source>
        <dbReference type="ARBA" id="ARBA00004123"/>
    </source>
</evidence>
<dbReference type="FunFam" id="3.30.200.20:FF:000579">
    <property type="entry name" value="cyclin-dependent kinase 20"/>
    <property type="match status" value="1"/>
</dbReference>
<organism evidence="23 24">
    <name type="scientific">Pseudoatta argentina</name>
    <dbReference type="NCBI Taxonomy" id="621737"/>
    <lineage>
        <taxon>Eukaryota</taxon>
        <taxon>Metazoa</taxon>
        <taxon>Ecdysozoa</taxon>
        <taxon>Arthropoda</taxon>
        <taxon>Hexapoda</taxon>
        <taxon>Insecta</taxon>
        <taxon>Pterygota</taxon>
        <taxon>Neoptera</taxon>
        <taxon>Endopterygota</taxon>
        <taxon>Hymenoptera</taxon>
        <taxon>Apocrita</taxon>
        <taxon>Aculeata</taxon>
        <taxon>Formicoidea</taxon>
        <taxon>Formicidae</taxon>
        <taxon>Myrmicinae</taxon>
        <taxon>Pseudoatta</taxon>
    </lineage>
</organism>
<evidence type="ECO:0000256" key="13">
    <source>
        <dbReference type="ARBA" id="ARBA00022840"/>
    </source>
</evidence>
<dbReference type="GO" id="GO:0005737">
    <property type="term" value="C:cytoplasm"/>
    <property type="evidence" value="ECO:0007669"/>
    <property type="project" value="UniProtKB-SubCell"/>
</dbReference>
<keyword evidence="7" id="KW-0963">Cytoplasm</keyword>
<keyword evidence="16" id="KW-0131">Cell cycle</keyword>
<dbReference type="AlphaFoldDB" id="A0A836FM02"/>
<comment type="catalytic activity">
    <reaction evidence="21">
        <text>L-seryl-[protein] + ATP = O-phospho-L-seryl-[protein] + ADP + H(+)</text>
        <dbReference type="Rhea" id="RHEA:17989"/>
        <dbReference type="Rhea" id="RHEA-COMP:9863"/>
        <dbReference type="Rhea" id="RHEA-COMP:11604"/>
        <dbReference type="ChEBI" id="CHEBI:15378"/>
        <dbReference type="ChEBI" id="CHEBI:29999"/>
        <dbReference type="ChEBI" id="CHEBI:30616"/>
        <dbReference type="ChEBI" id="CHEBI:83421"/>
        <dbReference type="ChEBI" id="CHEBI:456216"/>
        <dbReference type="EC" id="2.7.11.22"/>
    </reaction>
</comment>
<dbReference type="CDD" id="cd07832">
    <property type="entry name" value="STKc_CCRK"/>
    <property type="match status" value="1"/>
</dbReference>
<evidence type="ECO:0000256" key="18">
    <source>
        <dbReference type="ARBA" id="ARBA00035720"/>
    </source>
</evidence>
<dbReference type="GO" id="GO:0005634">
    <property type="term" value="C:nucleus"/>
    <property type="evidence" value="ECO:0007669"/>
    <property type="project" value="UniProtKB-SubCell"/>
</dbReference>
<evidence type="ECO:0000256" key="4">
    <source>
        <dbReference type="ARBA" id="ARBA00006485"/>
    </source>
</evidence>
<proteinExistence type="inferred from homology"/>
<gene>
    <name evidence="23" type="primary">Cdk20</name>
    <name evidence="23" type="ORF">G6Z78_0002068</name>
</gene>
<feature type="domain" description="Protein kinase" evidence="22">
    <location>
        <begin position="4"/>
        <end position="312"/>
    </location>
</feature>
<dbReference type="PROSITE" id="PS50011">
    <property type="entry name" value="PROTEIN_KINASE_DOM"/>
    <property type="match status" value="1"/>
</dbReference>
<keyword evidence="9" id="KW-0132">Cell division</keyword>
<evidence type="ECO:0000256" key="6">
    <source>
        <dbReference type="ARBA" id="ARBA00022473"/>
    </source>
</evidence>
<dbReference type="Gene3D" id="1.10.510.10">
    <property type="entry name" value="Transferase(Phosphotransferase) domain 1"/>
    <property type="match status" value="1"/>
</dbReference>
<evidence type="ECO:0000256" key="8">
    <source>
        <dbReference type="ARBA" id="ARBA00022527"/>
    </source>
</evidence>
<evidence type="ECO:0000256" key="19">
    <source>
        <dbReference type="ARBA" id="ARBA00035723"/>
    </source>
</evidence>
<evidence type="ECO:0000256" key="2">
    <source>
        <dbReference type="ARBA" id="ARBA00004316"/>
    </source>
</evidence>
<dbReference type="Proteomes" id="UP000668214">
    <property type="component" value="Unassembled WGS sequence"/>
</dbReference>
<comment type="similarity">
    <text evidence="4">Belongs to the protein kinase superfamily. CMGC Ser/Thr protein kinase family. CDC2/CDKX subfamily.</text>
</comment>
<evidence type="ECO:0000256" key="20">
    <source>
        <dbReference type="ARBA" id="ARBA00047811"/>
    </source>
</evidence>
<evidence type="ECO:0000313" key="24">
    <source>
        <dbReference type="Proteomes" id="UP000668214"/>
    </source>
</evidence>
<protein>
    <recommendedName>
        <fullName evidence="17">Cyclin-dependent kinase 20</fullName>
        <ecNumber evidence="5">2.7.11.22</ecNumber>
    </recommendedName>
    <alternativeName>
        <fullName evidence="18">Cell cycle-related kinase</fullName>
    </alternativeName>
    <alternativeName>
        <fullName evidence="19">Cell division protein kinase 20</fullName>
    </alternativeName>
</protein>
<dbReference type="SMART" id="SM00220">
    <property type="entry name" value="S_TKc"/>
    <property type="match status" value="1"/>
</dbReference>
<evidence type="ECO:0000256" key="9">
    <source>
        <dbReference type="ARBA" id="ARBA00022618"/>
    </source>
</evidence>
<keyword evidence="8" id="KW-0723">Serine/threonine-protein kinase</keyword>
<dbReference type="SUPFAM" id="SSF56112">
    <property type="entry name" value="Protein kinase-like (PK-like)"/>
    <property type="match status" value="1"/>
</dbReference>
<comment type="subcellular location">
    <subcellularLocation>
        <location evidence="2">Cell projection</location>
    </subcellularLocation>
    <subcellularLocation>
        <location evidence="3">Cytoplasm</location>
    </subcellularLocation>
    <subcellularLocation>
        <location evidence="1">Nucleus</location>
    </subcellularLocation>
</comment>
<evidence type="ECO:0000256" key="7">
    <source>
        <dbReference type="ARBA" id="ARBA00022490"/>
    </source>
</evidence>
<dbReference type="FunFam" id="1.10.510.10:FF:000624">
    <property type="entry name" value="Mitogen-activated protein kinase"/>
    <property type="match status" value="1"/>
</dbReference>
<dbReference type="Gene3D" id="3.30.200.20">
    <property type="entry name" value="Phosphorylase Kinase, domain 1"/>
    <property type="match status" value="1"/>
</dbReference>
<evidence type="ECO:0000256" key="16">
    <source>
        <dbReference type="ARBA" id="ARBA00023306"/>
    </source>
</evidence>
<dbReference type="PROSITE" id="PS00108">
    <property type="entry name" value="PROTEIN_KINASE_ST"/>
    <property type="match status" value="1"/>
</dbReference>
<comment type="catalytic activity">
    <reaction evidence="20">
        <text>L-threonyl-[protein] + ATP = O-phospho-L-threonyl-[protein] + ADP + H(+)</text>
        <dbReference type="Rhea" id="RHEA:46608"/>
        <dbReference type="Rhea" id="RHEA-COMP:11060"/>
        <dbReference type="Rhea" id="RHEA-COMP:11605"/>
        <dbReference type="ChEBI" id="CHEBI:15378"/>
        <dbReference type="ChEBI" id="CHEBI:30013"/>
        <dbReference type="ChEBI" id="CHEBI:30616"/>
        <dbReference type="ChEBI" id="CHEBI:61977"/>
        <dbReference type="ChEBI" id="CHEBI:456216"/>
        <dbReference type="EC" id="2.7.11.22"/>
    </reaction>
</comment>
<feature type="non-terminal residue" evidence="23">
    <location>
        <position position="356"/>
    </location>
</feature>
<evidence type="ECO:0000259" key="22">
    <source>
        <dbReference type="PROSITE" id="PS50011"/>
    </source>
</evidence>
<keyword evidence="14" id="KW-0539">Nucleus</keyword>
<evidence type="ECO:0000313" key="23">
    <source>
        <dbReference type="EMBL" id="KAG5321436.1"/>
    </source>
</evidence>
<dbReference type="InterPro" id="IPR000719">
    <property type="entry name" value="Prot_kinase_dom"/>
</dbReference>
<keyword evidence="6" id="KW-0217">Developmental protein</keyword>
<comment type="caution">
    <text evidence="23">The sequence shown here is derived from an EMBL/GenBank/DDBJ whole genome shotgun (WGS) entry which is preliminary data.</text>
</comment>
<dbReference type="PANTHER" id="PTHR24056:SF171">
    <property type="entry name" value="CYCLIN-DEPENDENT KINASE 20"/>
    <property type="match status" value="1"/>
</dbReference>
<dbReference type="InterPro" id="IPR011009">
    <property type="entry name" value="Kinase-like_dom_sf"/>
</dbReference>
<sequence length="356" mass="40651">MDKYIINGQIGEGAQGLVLKAHDSSRDQEVALKKILIKKIEGGLPTSIIREVKSLQRLKHPYVVELLDAFPNGLDFIMVFEYMPTGLWEVLRNFEISLTLAQIKTYMKMLLEGIAYVHSKNIMHRDLKPANLLISEKGILKIADFGLSRLMWKDGTKPYSHQVATRWYRAPELLYGARYYTSAIDIWSIGCIFGEMLNTSPLFPVNNSFSIILNKLLIHIAVSCCLQLQGETDIEQLAIVLKYLGSPTSESWPELTSLPDYNKITFPYHKSTSWENIIQDAQPEAIDLIRQILIYNSSKRLTAEQALCHTYFYSKPYPSMKTLIKPLSDHRLRVKSKEINPNVQPSTLFENLLSIV</sequence>
<reference evidence="23" key="1">
    <citation type="submission" date="2020-02" db="EMBL/GenBank/DDBJ databases">
        <title>Relaxed selection underlies rapid genomic changes in the transitions from sociality to social parasitism in ants.</title>
        <authorList>
            <person name="Bi X."/>
        </authorList>
    </citation>
    <scope>NUCLEOTIDE SEQUENCE</scope>
    <source>
        <strain evidence="23">BGI-DK2014c</strain>
        <tissue evidence="23">Whole body</tissue>
    </source>
</reference>
<keyword evidence="10" id="KW-0808">Transferase</keyword>
<evidence type="ECO:0000256" key="14">
    <source>
        <dbReference type="ARBA" id="ARBA00023242"/>
    </source>
</evidence>
<evidence type="ECO:0000256" key="5">
    <source>
        <dbReference type="ARBA" id="ARBA00012425"/>
    </source>
</evidence>
<keyword evidence="12 23" id="KW-0418">Kinase</keyword>
<dbReference type="PANTHER" id="PTHR24056">
    <property type="entry name" value="CELL DIVISION PROTEIN KINASE"/>
    <property type="match status" value="1"/>
</dbReference>
<evidence type="ECO:0000256" key="15">
    <source>
        <dbReference type="ARBA" id="ARBA00023273"/>
    </source>
</evidence>
<evidence type="ECO:0000256" key="12">
    <source>
        <dbReference type="ARBA" id="ARBA00022777"/>
    </source>
</evidence>
<feature type="non-terminal residue" evidence="23">
    <location>
        <position position="1"/>
    </location>
</feature>